<dbReference type="Proteomes" id="UP000007463">
    <property type="component" value="Chromosome"/>
</dbReference>
<evidence type="ECO:0000313" key="1">
    <source>
        <dbReference type="EMBL" id="AEA44664.1"/>
    </source>
</evidence>
<dbReference type="eggNOG" id="ENOG5033YI3">
    <property type="taxonomic scope" value="Bacteria"/>
</dbReference>
<keyword evidence="2" id="KW-1185">Reference proteome</keyword>
<reference evidence="1 2" key="1">
    <citation type="journal article" date="2011" name="Stand. Genomic Sci.">
        <title>Complete genome sequence of the gliding freshwater bacterium Fluviicola taffensis type strain (RW262).</title>
        <authorList>
            <person name="Woyke T."/>
            <person name="Chertkov O."/>
            <person name="Lapidus A."/>
            <person name="Nolan M."/>
            <person name="Lucas S."/>
            <person name="Del Rio T.G."/>
            <person name="Tice H."/>
            <person name="Cheng J.F."/>
            <person name="Tapia R."/>
            <person name="Han C."/>
            <person name="Goodwin L."/>
            <person name="Pitluck S."/>
            <person name="Liolios K."/>
            <person name="Pagani I."/>
            <person name="Ivanova N."/>
            <person name="Huntemann M."/>
            <person name="Mavromatis K."/>
            <person name="Mikhailova N."/>
            <person name="Pati A."/>
            <person name="Chen A."/>
            <person name="Palaniappan K."/>
            <person name="Land M."/>
            <person name="Hauser L."/>
            <person name="Brambilla E.M."/>
            <person name="Rohde M."/>
            <person name="Mwirichia R."/>
            <person name="Sikorski J."/>
            <person name="Tindall B.J."/>
            <person name="Goker M."/>
            <person name="Bristow J."/>
            <person name="Eisen J.A."/>
            <person name="Markowitz V."/>
            <person name="Hugenholtz P."/>
            <person name="Klenk H.P."/>
            <person name="Kyrpides N.C."/>
        </authorList>
    </citation>
    <scope>NUCLEOTIDE SEQUENCE [LARGE SCALE GENOMIC DNA]</scope>
    <source>
        <strain evidence="2">DSM 16823 / RW262 / RW262</strain>
    </source>
</reference>
<name>F2IG29_FLUTR</name>
<dbReference type="EMBL" id="CP002542">
    <property type="protein sequence ID" value="AEA44664.1"/>
    <property type="molecule type" value="Genomic_DNA"/>
</dbReference>
<sequence>MKHLIPSIILLLCFGCSDHKTTSNNQTPDSVFGSKLIAADFLIYADSLTINEQTEQVKNSFDIYDERNYKILHIDAEELAEFNFDFFQPQLNEILGKRNFHLDVKATNNYETSHEVFLNGEKLKLFTNEELEKGDFLAKASRTFFKKLNEFLKKQHFKESFFLLYSDNDLQALLLTDKQFQIIAERYENEPIEIPYRP</sequence>
<organism evidence="1 2">
    <name type="scientific">Fluviicola taffensis (strain DSM 16823 / NCIMB 13979 / RW262)</name>
    <dbReference type="NCBI Taxonomy" id="755732"/>
    <lineage>
        <taxon>Bacteria</taxon>
        <taxon>Pseudomonadati</taxon>
        <taxon>Bacteroidota</taxon>
        <taxon>Flavobacteriia</taxon>
        <taxon>Flavobacteriales</taxon>
        <taxon>Crocinitomicaceae</taxon>
        <taxon>Fluviicola</taxon>
    </lineage>
</organism>
<dbReference type="HOGENOM" id="CLU_1376382_0_0_10"/>
<evidence type="ECO:0000313" key="2">
    <source>
        <dbReference type="Proteomes" id="UP000007463"/>
    </source>
</evidence>
<accession>F2IG29</accession>
<proteinExistence type="predicted"/>
<dbReference type="AlphaFoldDB" id="F2IG29"/>
<dbReference type="KEGG" id="fte:Fluta_2683"/>
<dbReference type="RefSeq" id="WP_013687434.1">
    <property type="nucleotide sequence ID" value="NC_015321.1"/>
</dbReference>
<dbReference type="OrthoDB" id="1348444at2"/>
<protein>
    <submittedName>
        <fullName evidence="1">Uncharacterized protein</fullName>
    </submittedName>
</protein>
<gene>
    <name evidence="1" type="ordered locus">Fluta_2683</name>
</gene>
<dbReference type="STRING" id="755732.Fluta_2683"/>
<reference evidence="2" key="2">
    <citation type="submission" date="2011-02" db="EMBL/GenBank/DDBJ databases">
        <title>The complete genome of Fluviicola taffensis DSM 16823.</title>
        <authorList>
            <consortium name="US DOE Joint Genome Institute (JGI-PGF)"/>
            <person name="Lucas S."/>
            <person name="Copeland A."/>
            <person name="Lapidus A."/>
            <person name="Bruce D."/>
            <person name="Goodwin L."/>
            <person name="Pitluck S."/>
            <person name="Kyrpides N."/>
            <person name="Mavromatis K."/>
            <person name="Ivanova N."/>
            <person name="Mikhailova N."/>
            <person name="Pagani I."/>
            <person name="Chertkov O."/>
            <person name="Detter J.C."/>
            <person name="Han C."/>
            <person name="Tapia R."/>
            <person name="Land M."/>
            <person name="Hauser L."/>
            <person name="Markowitz V."/>
            <person name="Cheng J.-F."/>
            <person name="Hugenholtz P."/>
            <person name="Woyke T."/>
            <person name="Wu D."/>
            <person name="Tindall B."/>
            <person name="Pomrenke H.G."/>
            <person name="Brambilla E."/>
            <person name="Klenk H.-P."/>
            <person name="Eisen J.A."/>
        </authorList>
    </citation>
    <scope>NUCLEOTIDE SEQUENCE [LARGE SCALE GENOMIC DNA]</scope>
    <source>
        <strain evidence="2">DSM 16823 / RW262 / RW262</strain>
    </source>
</reference>